<reference evidence="2" key="2">
    <citation type="submission" date="2010-05" db="EMBL/GenBank/DDBJ databases">
        <title>Revision and reannotation of the Halomonas elongata DSM 2581(T) genome.</title>
        <authorList>
            <person name="Pfeiffer F."/>
            <person name="Bagyan I."/>
            <person name="Alfaro-Espinoza G."/>
            <person name="Zamora-Lagos M.A."/>
            <person name="Habermann B."/>
            <person name="Oesterhelt D."/>
            <person name="Kunte H.J."/>
        </authorList>
    </citation>
    <scope>NUCLEOTIDE SEQUENCE</scope>
    <source>
        <strain evidence="2">Type strain: DSM 2581</strain>
    </source>
</reference>
<protein>
    <submittedName>
        <fullName evidence="2">Secretion cluster MPF-G protein Tfc18</fullName>
    </submittedName>
</protein>
<dbReference type="RefSeq" id="WP_013333826.1">
    <property type="nucleotide sequence ID" value="NC_014532.2"/>
</dbReference>
<keyword evidence="1" id="KW-0472">Membrane</keyword>
<dbReference type="KEGG" id="hel:HELO_4070"/>
<dbReference type="EMBL" id="FN869568">
    <property type="protein sequence ID" value="CBV43954.1"/>
    <property type="molecule type" value="Genomic_DNA"/>
</dbReference>
<reference evidence="4" key="3">
    <citation type="journal article" date="2011" name="Environ. Microbiol.">
        <title>A blueprint of ectoine metabolism from the genome of the industrial producer Halomonas elongata DSM 2581(T).</title>
        <authorList>
            <person name="Schwibbert K."/>
            <person name="Marin-Sanguino A."/>
            <person name="Bagyan I."/>
            <person name="Heidrich G."/>
            <person name="Lentzen G."/>
            <person name="Seitz H."/>
            <person name="Rampp M."/>
            <person name="Schuster S.C."/>
            <person name="Klenk H.P."/>
            <person name="Pfeiffer F."/>
            <person name="Oesterhelt D."/>
            <person name="Kunte H.J."/>
        </authorList>
    </citation>
    <scope>NUCLEOTIDE SEQUENCE [LARGE SCALE GENOMIC DNA]</scope>
    <source>
        <strain evidence="4">ATCC 33173 / DSM 2581 / NBRC 15536 / NCIMB 2198 / 1H9</strain>
    </source>
</reference>
<keyword evidence="1" id="KW-1133">Transmembrane helix</keyword>
<organism evidence="2 4">
    <name type="scientific">Halomonas elongata (strain ATCC 33173 / DSM 2581 / NBRC 15536 / NCIMB 2198 / 1H9)</name>
    <dbReference type="NCBI Taxonomy" id="768066"/>
    <lineage>
        <taxon>Bacteria</taxon>
        <taxon>Pseudomonadati</taxon>
        <taxon>Pseudomonadota</taxon>
        <taxon>Gammaproteobacteria</taxon>
        <taxon>Oceanospirillales</taxon>
        <taxon>Halomonadaceae</taxon>
        <taxon>Halomonas</taxon>
    </lineage>
</organism>
<evidence type="ECO:0000313" key="5">
    <source>
        <dbReference type="Proteomes" id="UP001322512"/>
    </source>
</evidence>
<accession>E1VA66</accession>
<evidence type="ECO:0000313" key="4">
    <source>
        <dbReference type="Proteomes" id="UP000008707"/>
    </source>
</evidence>
<keyword evidence="1" id="KW-0812">Transmembrane</keyword>
<dbReference type="Proteomes" id="UP001322512">
    <property type="component" value="Chromosome"/>
</dbReference>
<dbReference type="Proteomes" id="UP000008707">
    <property type="component" value="Chromosome"/>
</dbReference>
<name>E1VA66_HALED</name>
<dbReference type="OrthoDB" id="6183448at2"/>
<reference evidence="3 5" key="4">
    <citation type="submission" date="2023-11" db="EMBL/GenBank/DDBJ databases">
        <title>MicrobeMod: A computational toolkit for identifying prokaryotic methylation and restriction-modification with nanopore sequencing.</title>
        <authorList>
            <person name="Crits-Christoph A."/>
            <person name="Kang S.C."/>
            <person name="Lee H."/>
            <person name="Ostrov N."/>
        </authorList>
    </citation>
    <scope>NUCLEOTIDE SEQUENCE [LARGE SCALE GENOMIC DNA]</scope>
    <source>
        <strain evidence="3 5">ATCC 33173</strain>
    </source>
</reference>
<feature type="transmembrane region" description="Helical" evidence="1">
    <location>
        <begin position="49"/>
        <end position="70"/>
    </location>
</feature>
<dbReference type="HOGENOM" id="CLU_2046379_0_0_6"/>
<gene>
    <name evidence="2" type="primary">tfc18</name>
    <name evidence="2" type="ordered locus">HELO_4070</name>
    <name evidence="3" type="ORF">SR933_14955</name>
</gene>
<evidence type="ECO:0000313" key="2">
    <source>
        <dbReference type="EMBL" id="CBV43954.1"/>
    </source>
</evidence>
<dbReference type="GeneID" id="91011485"/>
<feature type="transmembrane region" description="Helical" evidence="1">
    <location>
        <begin position="12"/>
        <end position="37"/>
    </location>
</feature>
<evidence type="ECO:0000313" key="3">
    <source>
        <dbReference type="EMBL" id="WPU46538.1"/>
    </source>
</evidence>
<reference evidence="2" key="1">
    <citation type="journal article" date="2010" name="Environ. Microbiol.">
        <title>A blueprint of ectoine metabolism from the genome of the industrial producer Halomonas elongata DSM 2581(T).</title>
        <authorList>
            <person name="Schwibbert K."/>
            <person name="Marin-Sanguino A."/>
            <person name="Bagyan I."/>
            <person name="Heidrich G."/>
            <person name="Lentzen G."/>
            <person name="Seitz H."/>
            <person name="Rampp M."/>
            <person name="Schuster S.C."/>
            <person name="Klenk H.P."/>
            <person name="Pfeiffer F."/>
            <person name="Oesterhelt D."/>
            <person name="Kunte H.J."/>
        </authorList>
    </citation>
    <scope>NUCLEOTIDE SEQUENCE</scope>
    <source>
        <strain evidence="2">Type strain: DSM 2581</strain>
    </source>
</reference>
<evidence type="ECO:0000256" key="1">
    <source>
        <dbReference type="SAM" id="Phobius"/>
    </source>
</evidence>
<dbReference type="AlphaFoldDB" id="E1VA66"/>
<dbReference type="STRING" id="768066.HELO_4070"/>
<dbReference type="EMBL" id="CP139472">
    <property type="protein sequence ID" value="WPU46538.1"/>
    <property type="molecule type" value="Genomic_DNA"/>
</dbReference>
<keyword evidence="5" id="KW-1185">Reference proteome</keyword>
<sequence length="120" mass="13392">MGLHPRTWPPLLVAALTFLLVVLLSGMIASVAISLLGSLTAFQSAMHVAAPWLFLWRCGLYGLGFVLWRYRLRPRTVARLQDDQDGGQAAYAMLVRLERHVLVVVALIELYNLYNWLGGA</sequence>
<proteinExistence type="predicted"/>